<dbReference type="Gramene" id="TVU31567">
    <property type="protein sequence ID" value="TVU31567"/>
    <property type="gene ID" value="EJB05_23256"/>
</dbReference>
<accession>A0A5J9V7Z8</accession>
<evidence type="ECO:0000313" key="1">
    <source>
        <dbReference type="EMBL" id="TVU31567.1"/>
    </source>
</evidence>
<proteinExistence type="predicted"/>
<sequence>MISRAELSFLKSLAEDNAAEIDRGLEEDFRGLQAQAAELQDAEVLCFESWDWAEATESMLLQVAADIAKQGVAIRKGVAAWSLSPDEAEVSVEVLREQAAFSDALLAVTRRVREKDLRRLAAEEHLVEPEMAGLLADASEETDSALEHGHVRGAGAGRGRAAGGEAGQDVRQAHQARRGGEAWGRGARAQTALLNLTSITGIGSTYYDGEVLV</sequence>
<dbReference type="OrthoDB" id="693642at2759"/>
<dbReference type="Proteomes" id="UP000324897">
    <property type="component" value="Chromosome 1"/>
</dbReference>
<reference evidence="1 2" key="1">
    <citation type="journal article" date="2019" name="Sci. Rep.">
        <title>A high-quality genome of Eragrostis curvula grass provides insights into Poaceae evolution and supports new strategies to enhance forage quality.</title>
        <authorList>
            <person name="Carballo J."/>
            <person name="Santos B.A.C.M."/>
            <person name="Zappacosta D."/>
            <person name="Garbus I."/>
            <person name="Selva J.P."/>
            <person name="Gallo C.A."/>
            <person name="Diaz A."/>
            <person name="Albertini E."/>
            <person name="Caccamo M."/>
            <person name="Echenique V."/>
        </authorList>
    </citation>
    <scope>NUCLEOTIDE SEQUENCE [LARGE SCALE GENOMIC DNA]</scope>
    <source>
        <strain evidence="2">cv. Victoria</strain>
        <tissue evidence="1">Leaf</tissue>
    </source>
</reference>
<dbReference type="EMBL" id="RWGY01000011">
    <property type="protein sequence ID" value="TVU31567.1"/>
    <property type="molecule type" value="Genomic_DNA"/>
</dbReference>
<dbReference type="AlphaFoldDB" id="A0A5J9V7Z8"/>
<keyword evidence="2" id="KW-1185">Reference proteome</keyword>
<feature type="non-terminal residue" evidence="1">
    <location>
        <position position="1"/>
    </location>
</feature>
<name>A0A5J9V7Z8_9POAL</name>
<comment type="caution">
    <text evidence="1">The sequence shown here is derived from an EMBL/GenBank/DDBJ whole genome shotgun (WGS) entry which is preliminary data.</text>
</comment>
<protein>
    <submittedName>
        <fullName evidence="1">Uncharacterized protein</fullName>
    </submittedName>
</protein>
<evidence type="ECO:0000313" key="2">
    <source>
        <dbReference type="Proteomes" id="UP000324897"/>
    </source>
</evidence>
<organism evidence="1 2">
    <name type="scientific">Eragrostis curvula</name>
    <name type="common">weeping love grass</name>
    <dbReference type="NCBI Taxonomy" id="38414"/>
    <lineage>
        <taxon>Eukaryota</taxon>
        <taxon>Viridiplantae</taxon>
        <taxon>Streptophyta</taxon>
        <taxon>Embryophyta</taxon>
        <taxon>Tracheophyta</taxon>
        <taxon>Spermatophyta</taxon>
        <taxon>Magnoliopsida</taxon>
        <taxon>Liliopsida</taxon>
        <taxon>Poales</taxon>
        <taxon>Poaceae</taxon>
        <taxon>PACMAD clade</taxon>
        <taxon>Chloridoideae</taxon>
        <taxon>Eragrostideae</taxon>
        <taxon>Eragrostidinae</taxon>
        <taxon>Eragrostis</taxon>
    </lineage>
</organism>
<gene>
    <name evidence="1" type="ORF">EJB05_23256</name>
</gene>